<dbReference type="SUPFAM" id="SSF141523">
    <property type="entry name" value="L,D-transpeptidase catalytic domain-like"/>
    <property type="match status" value="1"/>
</dbReference>
<dbReference type="Gene3D" id="2.60.40.3710">
    <property type="match status" value="1"/>
</dbReference>
<keyword evidence="4" id="KW-0573">Peptidoglycan synthesis</keyword>
<accession>A0A6J7GK22</accession>
<dbReference type="Gene3D" id="2.40.440.10">
    <property type="entry name" value="L,D-transpeptidase catalytic domain-like"/>
    <property type="match status" value="1"/>
</dbReference>
<keyword evidence="7" id="KW-0812">Transmembrane</keyword>
<dbReference type="AlphaFoldDB" id="A0A6J7GK22"/>
<name>A0A6J7GK22_9ZZZZ</name>
<dbReference type="GO" id="GO:0008360">
    <property type="term" value="P:regulation of cell shape"/>
    <property type="evidence" value="ECO:0007669"/>
    <property type="project" value="UniProtKB-KW"/>
</dbReference>
<feature type="domain" description="L,D-TPase catalytic" evidence="8">
    <location>
        <begin position="182"/>
        <end position="299"/>
    </location>
</feature>
<evidence type="ECO:0000313" key="9">
    <source>
        <dbReference type="EMBL" id="CAB4906988.1"/>
    </source>
</evidence>
<dbReference type="Pfam" id="PF03734">
    <property type="entry name" value="YkuD"/>
    <property type="match status" value="1"/>
</dbReference>
<keyword evidence="7" id="KW-0472">Membrane</keyword>
<dbReference type="InterPro" id="IPR041280">
    <property type="entry name" value="Big_10"/>
</dbReference>
<organism evidence="9">
    <name type="scientific">freshwater metagenome</name>
    <dbReference type="NCBI Taxonomy" id="449393"/>
    <lineage>
        <taxon>unclassified sequences</taxon>
        <taxon>metagenomes</taxon>
        <taxon>ecological metagenomes</taxon>
    </lineage>
</organism>
<evidence type="ECO:0000256" key="7">
    <source>
        <dbReference type="SAM" id="Phobius"/>
    </source>
</evidence>
<keyword evidence="2" id="KW-0808">Transferase</keyword>
<dbReference type="PROSITE" id="PS52029">
    <property type="entry name" value="LD_TPASE"/>
    <property type="match status" value="1"/>
</dbReference>
<dbReference type="InterPro" id="IPR038063">
    <property type="entry name" value="Transpep_catalytic_dom"/>
</dbReference>
<comment type="pathway">
    <text evidence="1">Cell wall biogenesis; peptidoglycan biosynthesis.</text>
</comment>
<evidence type="ECO:0000256" key="1">
    <source>
        <dbReference type="ARBA" id="ARBA00004752"/>
    </source>
</evidence>
<dbReference type="PANTHER" id="PTHR30582">
    <property type="entry name" value="L,D-TRANSPEPTIDASE"/>
    <property type="match status" value="1"/>
</dbReference>
<keyword evidence="7" id="KW-1133">Transmembrane helix</keyword>
<keyword evidence="6" id="KW-0961">Cell wall biogenesis/degradation</keyword>
<protein>
    <submittedName>
        <fullName evidence="9">Unannotated protein</fullName>
    </submittedName>
</protein>
<gene>
    <name evidence="9" type="ORF">UFOPK3610_00503</name>
</gene>
<dbReference type="InterPro" id="IPR050979">
    <property type="entry name" value="LD-transpeptidase"/>
</dbReference>
<reference evidence="9" key="1">
    <citation type="submission" date="2020-05" db="EMBL/GenBank/DDBJ databases">
        <authorList>
            <person name="Chiriac C."/>
            <person name="Salcher M."/>
            <person name="Ghai R."/>
            <person name="Kavagutti S V."/>
        </authorList>
    </citation>
    <scope>NUCLEOTIDE SEQUENCE</scope>
</reference>
<dbReference type="Pfam" id="PF17964">
    <property type="entry name" value="Big_10"/>
    <property type="match status" value="1"/>
</dbReference>
<dbReference type="GO" id="GO:0005576">
    <property type="term" value="C:extracellular region"/>
    <property type="evidence" value="ECO:0007669"/>
    <property type="project" value="TreeGrafter"/>
</dbReference>
<evidence type="ECO:0000256" key="4">
    <source>
        <dbReference type="ARBA" id="ARBA00022984"/>
    </source>
</evidence>
<dbReference type="EMBL" id="CAFBMR010000011">
    <property type="protein sequence ID" value="CAB4906988.1"/>
    <property type="molecule type" value="Genomic_DNA"/>
</dbReference>
<evidence type="ECO:0000259" key="8">
    <source>
        <dbReference type="PROSITE" id="PS52029"/>
    </source>
</evidence>
<dbReference type="UniPathway" id="UPA00219"/>
<feature type="transmembrane region" description="Helical" evidence="7">
    <location>
        <begin position="90"/>
        <end position="109"/>
    </location>
</feature>
<evidence type="ECO:0000256" key="2">
    <source>
        <dbReference type="ARBA" id="ARBA00022679"/>
    </source>
</evidence>
<dbReference type="GO" id="GO:0018104">
    <property type="term" value="P:peptidoglycan-protein cross-linking"/>
    <property type="evidence" value="ECO:0007669"/>
    <property type="project" value="TreeGrafter"/>
</dbReference>
<evidence type="ECO:0000256" key="5">
    <source>
        <dbReference type="ARBA" id="ARBA00023315"/>
    </source>
</evidence>
<evidence type="ECO:0000256" key="6">
    <source>
        <dbReference type="ARBA" id="ARBA00023316"/>
    </source>
</evidence>
<keyword evidence="5" id="KW-0012">Acyltransferase</keyword>
<dbReference type="InterPro" id="IPR005490">
    <property type="entry name" value="LD_TPept_cat_dom"/>
</dbReference>
<dbReference type="GO" id="GO:0016746">
    <property type="term" value="F:acyltransferase activity"/>
    <property type="evidence" value="ECO:0007669"/>
    <property type="project" value="UniProtKB-KW"/>
</dbReference>
<dbReference type="PANTHER" id="PTHR30582:SF2">
    <property type="entry name" value="L,D-TRANSPEPTIDASE YCIB-RELATED"/>
    <property type="match status" value="1"/>
</dbReference>
<proteinExistence type="predicted"/>
<dbReference type="GO" id="GO:0071972">
    <property type="term" value="F:peptidoglycan L,D-transpeptidase activity"/>
    <property type="evidence" value="ECO:0007669"/>
    <property type="project" value="TreeGrafter"/>
</dbReference>
<sequence length="330" mass="36285">MNPFTAIGVGLGVAALGVASFATGIVVNERLTVEPTPVVAQPVAVVSTITPPDPRPVVQVPDRLWPPHTIQAAHVYHPGSKAMVSSVTPFGTGSFGVGITISVTFYYAVEPAMRKALERNAFVKTSQPIGTAGWSWPTDHTMVFRPQNLWPDHTDVEFSTNWMQQGLTEYDPGRNFHIGRSLILRVSYDTQMGILYRDGKKIREVPVSMGRPGLETWSGYMTVMEKYELKRMINPQYHYDVEVPYAMRLSWDGIFIHAAPWNEANLGVVATSHGCINVSYEEGKWWFENSLIGDVVTVTGPSINTPIAFAAGAVWNIPWGTWVKGAAAAP</sequence>
<dbReference type="GO" id="GO:0071555">
    <property type="term" value="P:cell wall organization"/>
    <property type="evidence" value="ECO:0007669"/>
    <property type="project" value="UniProtKB-KW"/>
</dbReference>
<keyword evidence="3" id="KW-0133">Cell shape</keyword>
<dbReference type="CDD" id="cd16913">
    <property type="entry name" value="YkuD_like"/>
    <property type="match status" value="1"/>
</dbReference>
<evidence type="ECO:0000256" key="3">
    <source>
        <dbReference type="ARBA" id="ARBA00022960"/>
    </source>
</evidence>